<dbReference type="InterPro" id="IPR040314">
    <property type="entry name" value="DOP1"/>
</dbReference>
<feature type="region of interest" description="Disordered" evidence="7">
    <location>
        <begin position="1712"/>
        <end position="1731"/>
    </location>
</feature>
<evidence type="ECO:0000256" key="6">
    <source>
        <dbReference type="ARBA" id="ARBA00046326"/>
    </source>
</evidence>
<dbReference type="GO" id="GO:0015031">
    <property type="term" value="P:protein transport"/>
    <property type="evidence" value="ECO:0007669"/>
    <property type="project" value="UniProtKB-KW"/>
</dbReference>
<evidence type="ECO:0000256" key="7">
    <source>
        <dbReference type="SAM" id="MobiDB-lite"/>
    </source>
</evidence>
<dbReference type="Pfam" id="PF24597">
    <property type="entry name" value="TPR_DOP1_M"/>
    <property type="match status" value="1"/>
</dbReference>
<feature type="region of interest" description="Disordered" evidence="7">
    <location>
        <begin position="1385"/>
        <end position="1405"/>
    </location>
</feature>
<dbReference type="OrthoDB" id="297643at2759"/>
<comment type="subcellular location">
    <subcellularLocation>
        <location evidence="1">Golgi apparatus membrane</location>
        <topology evidence="1">Peripheral membrane protein</topology>
    </subcellularLocation>
</comment>
<dbReference type="InterPro" id="IPR056458">
    <property type="entry name" value="TPR_DOP1_M"/>
</dbReference>
<dbReference type="GO" id="GO:0005829">
    <property type="term" value="C:cytosol"/>
    <property type="evidence" value="ECO:0007669"/>
    <property type="project" value="GOC"/>
</dbReference>
<name>A0A8E2DJ78_9APHY</name>
<feature type="domain" description="DOP1-like middle TPR" evidence="9">
    <location>
        <begin position="336"/>
        <end position="482"/>
    </location>
</feature>
<evidence type="ECO:0000256" key="4">
    <source>
        <dbReference type="ARBA" id="ARBA00023034"/>
    </source>
</evidence>
<evidence type="ECO:0008006" key="13">
    <source>
        <dbReference type="Google" id="ProtNLM"/>
    </source>
</evidence>
<feature type="domain" description="DOP1-like C-terminal" evidence="10">
    <location>
        <begin position="1281"/>
        <end position="1766"/>
    </location>
</feature>
<dbReference type="GO" id="GO:0006895">
    <property type="term" value="P:Golgi to endosome transport"/>
    <property type="evidence" value="ECO:0007669"/>
    <property type="project" value="InterPro"/>
</dbReference>
<keyword evidence="12" id="KW-1185">Reference proteome</keyword>
<protein>
    <recommendedName>
        <fullName evidence="13">Dopey N-terminal domain-containing protein</fullName>
    </recommendedName>
</protein>
<keyword evidence="4" id="KW-0333">Golgi apparatus</keyword>
<dbReference type="InterPro" id="IPR007249">
    <property type="entry name" value="DOP1_N"/>
</dbReference>
<proteinExistence type="inferred from homology"/>
<evidence type="ECO:0000313" key="12">
    <source>
        <dbReference type="Proteomes" id="UP000250043"/>
    </source>
</evidence>
<dbReference type="EMBL" id="KV722444">
    <property type="protein sequence ID" value="OCH88751.1"/>
    <property type="molecule type" value="Genomic_DNA"/>
</dbReference>
<dbReference type="SUPFAM" id="SSF48371">
    <property type="entry name" value="ARM repeat"/>
    <property type="match status" value="2"/>
</dbReference>
<dbReference type="Pfam" id="PF04118">
    <property type="entry name" value="Dopey_N"/>
    <property type="match status" value="1"/>
</dbReference>
<evidence type="ECO:0000256" key="3">
    <source>
        <dbReference type="ARBA" id="ARBA00022927"/>
    </source>
</evidence>
<keyword evidence="3" id="KW-0653">Protein transport</keyword>
<dbReference type="InterPro" id="IPR016024">
    <property type="entry name" value="ARM-type_fold"/>
</dbReference>
<dbReference type="Proteomes" id="UP000250043">
    <property type="component" value="Unassembled WGS sequence"/>
</dbReference>
<dbReference type="PANTHER" id="PTHR14042">
    <property type="entry name" value="DOPEY-RELATED"/>
    <property type="match status" value="1"/>
</dbReference>
<evidence type="ECO:0000259" key="9">
    <source>
        <dbReference type="Pfam" id="PF24597"/>
    </source>
</evidence>
<evidence type="ECO:0000256" key="1">
    <source>
        <dbReference type="ARBA" id="ARBA00004395"/>
    </source>
</evidence>
<feature type="region of interest" description="Disordered" evidence="7">
    <location>
        <begin position="1"/>
        <end position="26"/>
    </location>
</feature>
<dbReference type="GO" id="GO:0000139">
    <property type="term" value="C:Golgi membrane"/>
    <property type="evidence" value="ECO:0007669"/>
    <property type="project" value="UniProtKB-SubCell"/>
</dbReference>
<feature type="domain" description="DOP1 N-terminal" evidence="8">
    <location>
        <begin position="38"/>
        <end position="327"/>
    </location>
</feature>
<gene>
    <name evidence="11" type="ORF">OBBRIDRAFT_64803</name>
</gene>
<evidence type="ECO:0000256" key="5">
    <source>
        <dbReference type="ARBA" id="ARBA00023136"/>
    </source>
</evidence>
<sequence>MASVSSKQAGAETTAKAPPWSAQDGGRVTSIPLAHASDPKYKKYTQQVDKCLASFDSVHEWADFISFLKQLLKTFQSYMQFKEIPRKVIVAKRLSQCLNPALPTGVHQRALDVYSHIFAVLGSEGLQRDLPLWSSGLFPFFEYAATSVKPTLLNLFDTYYLPLQSGLRPIMKAFVLALLPGLEEETGEYFDKVLALLDKLSGAISPAFFFQNIWLVLLTTPSARGTALSFLSRRLPTLKAEEDITAIVGRDIGLMVRAFSSALEDDDLLVRRGALDLLLQSLRIDSVAVKQAQQEDRAILMRAATSVVLRRDLSLNRRLYSWLLGPEESNQAQMDYFRSNALDLLTMTLKEEMFNPPTEYSTSRPFKIFISLLDKWEIGSPLTETLVLDAFRAIKKALESGADNTDDISMTASTLYEAVEPRVLWKQLFLAVFSDILSDQEQLQGIQMVNYLLSTFHTHDEEIEHVHLPLGFAAIMEALATSITDASIHISMGSVREALLLQREILRRMPPSSGVLLRPLLGNDTQQVSPLQGPYLFACSIYAIEPKLQPQQRKSATIPGDTAIEDLITITAHAAKMLSSTDTETVTIREVLFQSLTLLCSVVDEVEESQTDALSISWDPAEWLSTMLRCLEHQAAAFVMVDNIITTVMRLQRASKVNPRLGADPRSTAAVITKTLLRYLRPSWAAYHMRAVSLIWAVEKFSRGRLVESVMSQRLSSQEPHEFQPACEEFGVLWRLTDDQFLPGVQLKVPMLIVLDSLKSDDPQLLRIGETWMRCSLKSYLRILDPLVCDLLDPTIIRSPTTIELAGKQLLSFSYERPFDQRYIYHILEVLLSVIRFGGQGFSRIARSTPISRSPYPELIGRVRSVSDALIGSTYMDVILDLLLRFLQSEPSRPLEAIMQPFNMNVQASSVELLQSIVARGEVDKAVLRTIESAVIGKLFFCVHTGLLDLQNKLLHLLHTLITALQPTSNPQPNKDTRVVLDGTREQGDTDEVNRVPPYTVNSLLLQTLLDGVSIPSNRPILQHWFDFIFTTLPQFQEKTQSIITSLNDSVCRQLRGALTDLRQAANTDTITSDIVSYATDADFLMLLNAVERLVLLSLLHVTEAQDSEDDGNTAEKQTAESGGLFGYVSNVFASDAAPGMVDEQTQVKSMDYRCLHEAIRVLYAIWDSLSNPTPKRWSSANESLSLIYARTRSRCRKVLEHLFRTHPNEVMESVVDCWQREGALQEGSAIFELVDVLTSSAQDVVQMICDAILNRSPGLVDRGKKQALVSSLSDMSLFSFLEYYMKRLEGPLAVQVWGRIMQLAKDLATSMREFRVQAFATLRCLTILADKVCQTTAMEDRRLRKELQDTYSKILDICVTAGRPAESGSWIRRTQKETLGVNGRESPILRAPGDPKIDEKMNTSSTSLPDLVKPTYSTDVVDQINLFIASDVVPNLRRFLVEGDKVLAACSGVVYNVVTPAMKGKSRPLDVEDSILAILQELTRISSGVKAWKSPIVEVFYDNRCFNSTPQAGRKWRPMVKSLFDTDKAALPELLGKITTSPSANIFTNREYEMLLRSLNLRRLSYVILSSEKNHFLTQLPSIQEKLVDTLRNVSAPIVQSEVWLCVRVLLCRLSPHNLSSFWPVLVTELYRLFDQMLETLPSDGSEELGLVLSVCKLLDLLLVLQTEEFQTHQWIFITDTVDAIYRPDSFSPEAMLDRLAEVAGSLPAAEGDLQTPQTASGPGSGEGKAMRRPLLRSLRQIDSIRDLVPFFAQASIATYESVYSSFGLIDWEAVEQALLEDMFEGR</sequence>
<dbReference type="Pfam" id="PF24598">
    <property type="entry name" value="DOP1_C"/>
    <property type="match status" value="1"/>
</dbReference>
<evidence type="ECO:0000259" key="10">
    <source>
        <dbReference type="Pfam" id="PF24598"/>
    </source>
</evidence>
<keyword evidence="2" id="KW-0813">Transport</keyword>
<comment type="similarity">
    <text evidence="6">Belongs to the DOP1 family.</text>
</comment>
<reference evidence="11 12" key="1">
    <citation type="submission" date="2016-07" db="EMBL/GenBank/DDBJ databases">
        <title>Draft genome of the white-rot fungus Obba rivulosa 3A-2.</title>
        <authorList>
            <consortium name="DOE Joint Genome Institute"/>
            <person name="Miettinen O."/>
            <person name="Riley R."/>
            <person name="Acob R."/>
            <person name="Barry K."/>
            <person name="Cullen D."/>
            <person name="De Vries R."/>
            <person name="Hainaut M."/>
            <person name="Hatakka A."/>
            <person name="Henrissat B."/>
            <person name="Hilden K."/>
            <person name="Kuo R."/>
            <person name="Labutti K."/>
            <person name="Lipzen A."/>
            <person name="Makela M.R."/>
            <person name="Sandor L."/>
            <person name="Spatafora J.W."/>
            <person name="Grigoriev I.V."/>
            <person name="Hibbett D.S."/>
        </authorList>
    </citation>
    <scope>NUCLEOTIDE SEQUENCE [LARGE SCALE GENOMIC DNA]</scope>
    <source>
        <strain evidence="11 12">3A-2</strain>
    </source>
</reference>
<dbReference type="GO" id="GO:0005802">
    <property type="term" value="C:trans-Golgi network"/>
    <property type="evidence" value="ECO:0007669"/>
    <property type="project" value="TreeGrafter"/>
</dbReference>
<keyword evidence="5" id="KW-0472">Membrane</keyword>
<accession>A0A8E2DJ78</accession>
<organism evidence="11 12">
    <name type="scientific">Obba rivulosa</name>
    <dbReference type="NCBI Taxonomy" id="1052685"/>
    <lineage>
        <taxon>Eukaryota</taxon>
        <taxon>Fungi</taxon>
        <taxon>Dikarya</taxon>
        <taxon>Basidiomycota</taxon>
        <taxon>Agaricomycotina</taxon>
        <taxon>Agaricomycetes</taxon>
        <taxon>Polyporales</taxon>
        <taxon>Gelatoporiaceae</taxon>
        <taxon>Obba</taxon>
    </lineage>
</organism>
<dbReference type="InterPro" id="IPR056457">
    <property type="entry name" value="DOP1_C"/>
</dbReference>
<dbReference type="GO" id="GO:0005768">
    <property type="term" value="C:endosome"/>
    <property type="evidence" value="ECO:0007669"/>
    <property type="project" value="TreeGrafter"/>
</dbReference>
<evidence type="ECO:0000259" key="8">
    <source>
        <dbReference type="Pfam" id="PF04118"/>
    </source>
</evidence>
<dbReference type="PANTHER" id="PTHR14042:SF24">
    <property type="entry name" value="PROTEIN DOPEY-1 HOMOLOG"/>
    <property type="match status" value="1"/>
</dbReference>
<evidence type="ECO:0000313" key="11">
    <source>
        <dbReference type="EMBL" id="OCH88751.1"/>
    </source>
</evidence>
<evidence type="ECO:0000256" key="2">
    <source>
        <dbReference type="ARBA" id="ARBA00022448"/>
    </source>
</evidence>